<name>A0ABW3U225_9BACL</name>
<keyword evidence="4" id="KW-1185">Reference proteome</keyword>
<keyword evidence="1" id="KW-0732">Signal</keyword>
<dbReference type="Pfam" id="PF13472">
    <property type="entry name" value="Lipase_GDSL_2"/>
    <property type="match status" value="1"/>
</dbReference>
<evidence type="ECO:0000259" key="2">
    <source>
        <dbReference type="Pfam" id="PF13472"/>
    </source>
</evidence>
<dbReference type="EMBL" id="JBHTLT010000113">
    <property type="protein sequence ID" value="MFD1206138.1"/>
    <property type="molecule type" value="Genomic_DNA"/>
</dbReference>
<sequence length="271" mass="30438">MMRRVLVLVVFSMLLASCQSDKVAGPASFANREKTSFTQFHVPNYFVPELINVVGLGDSLTEGVGDEYKRSGYFGRMTTAMGAWKGVKEIEAENLAKKGRRSDQLIKQLEDEEIQSEVKKADVIYMTIGGNDIMKVVKANLFNLKAKPFYIELGKFENHLDEIFKIIRGLNGDAVIVIGGLYNPLSIVTDEAYEFETIIEDWNEAIEIQAVMDGKACFIPVSDLFVGNENLVYHTDFFHPNAKGYESMSNRYVEKIDECSLSELSDGKLDL</sequence>
<dbReference type="Proteomes" id="UP001597231">
    <property type="component" value="Unassembled WGS sequence"/>
</dbReference>
<dbReference type="SUPFAM" id="SSF52266">
    <property type="entry name" value="SGNH hydrolase"/>
    <property type="match status" value="1"/>
</dbReference>
<dbReference type="PANTHER" id="PTHR30383:SF27">
    <property type="entry name" value="SPORE GERMINATION LIPASE LIPC"/>
    <property type="match status" value="1"/>
</dbReference>
<protein>
    <submittedName>
        <fullName evidence="3">GDSL-type esterase/lipase family protein</fullName>
    </submittedName>
</protein>
<proteinExistence type="predicted"/>
<organism evidence="3 4">
    <name type="scientific">Sporosarcina contaminans</name>
    <dbReference type="NCBI Taxonomy" id="633403"/>
    <lineage>
        <taxon>Bacteria</taxon>
        <taxon>Bacillati</taxon>
        <taxon>Bacillota</taxon>
        <taxon>Bacilli</taxon>
        <taxon>Bacillales</taxon>
        <taxon>Caryophanaceae</taxon>
        <taxon>Sporosarcina</taxon>
    </lineage>
</organism>
<gene>
    <name evidence="3" type="ORF">ACFQ38_13655</name>
</gene>
<feature type="domain" description="SGNH hydrolase-type esterase" evidence="2">
    <location>
        <begin position="56"/>
        <end position="246"/>
    </location>
</feature>
<dbReference type="InterPro" id="IPR051532">
    <property type="entry name" value="Ester_Hydrolysis_Enzymes"/>
</dbReference>
<dbReference type="InterPro" id="IPR013830">
    <property type="entry name" value="SGNH_hydro"/>
</dbReference>
<dbReference type="Gene3D" id="3.40.50.1110">
    <property type="entry name" value="SGNH hydrolase"/>
    <property type="match status" value="1"/>
</dbReference>
<evidence type="ECO:0000313" key="3">
    <source>
        <dbReference type="EMBL" id="MFD1206138.1"/>
    </source>
</evidence>
<dbReference type="InterPro" id="IPR036514">
    <property type="entry name" value="SGNH_hydro_sf"/>
</dbReference>
<comment type="caution">
    <text evidence="3">The sequence shown here is derived from an EMBL/GenBank/DDBJ whole genome shotgun (WGS) entry which is preliminary data.</text>
</comment>
<dbReference type="PANTHER" id="PTHR30383">
    <property type="entry name" value="THIOESTERASE 1/PROTEASE 1/LYSOPHOSPHOLIPASE L1"/>
    <property type="match status" value="1"/>
</dbReference>
<dbReference type="PROSITE" id="PS51257">
    <property type="entry name" value="PROKAR_LIPOPROTEIN"/>
    <property type="match status" value="1"/>
</dbReference>
<reference evidence="4" key="1">
    <citation type="journal article" date="2019" name="Int. J. Syst. Evol. Microbiol.">
        <title>The Global Catalogue of Microorganisms (GCM) 10K type strain sequencing project: providing services to taxonomists for standard genome sequencing and annotation.</title>
        <authorList>
            <consortium name="The Broad Institute Genomics Platform"/>
            <consortium name="The Broad Institute Genome Sequencing Center for Infectious Disease"/>
            <person name="Wu L."/>
            <person name="Ma J."/>
        </authorList>
    </citation>
    <scope>NUCLEOTIDE SEQUENCE [LARGE SCALE GENOMIC DNA]</scope>
    <source>
        <strain evidence="4">CCUG 53915</strain>
    </source>
</reference>
<evidence type="ECO:0000313" key="4">
    <source>
        <dbReference type="Proteomes" id="UP001597231"/>
    </source>
</evidence>
<feature type="signal peptide" evidence="1">
    <location>
        <begin position="1"/>
        <end position="23"/>
    </location>
</feature>
<evidence type="ECO:0000256" key="1">
    <source>
        <dbReference type="SAM" id="SignalP"/>
    </source>
</evidence>
<accession>A0ABW3U225</accession>
<feature type="chain" id="PRO_5045104001" evidence="1">
    <location>
        <begin position="24"/>
        <end position="271"/>
    </location>
</feature>